<organism evidence="1 2">
    <name type="scientific">Thalassomonas viridans</name>
    <dbReference type="NCBI Taxonomy" id="137584"/>
    <lineage>
        <taxon>Bacteria</taxon>
        <taxon>Pseudomonadati</taxon>
        <taxon>Pseudomonadota</taxon>
        <taxon>Gammaproteobacteria</taxon>
        <taxon>Alteromonadales</taxon>
        <taxon>Colwelliaceae</taxon>
        <taxon>Thalassomonas</taxon>
    </lineage>
</organism>
<sequence length="56" mass="5851">MCELTAEEMKAVVGGALEGDANWTGRNALKVLEGDANWSGSNALKALEGDANWTGK</sequence>
<protein>
    <submittedName>
        <fullName evidence="1">Uncharacterized protein</fullName>
    </submittedName>
</protein>
<dbReference type="AlphaFoldDB" id="A0AAE9ZAE4"/>
<reference evidence="1 2" key="2">
    <citation type="journal article" date="2022" name="Mar. Drugs">
        <title>Bioassay-Guided Fractionation Leads to the Detection of Cholic Acid Generated by the Rare Thalassomonas sp.</title>
        <authorList>
            <person name="Pheiffer F."/>
            <person name="Schneider Y.K."/>
            <person name="Hansen E.H."/>
            <person name="Andersen J.H."/>
            <person name="Isaksson J."/>
            <person name="Busche T."/>
            <person name="R C."/>
            <person name="Kalinowski J."/>
            <person name="Zyl L.V."/>
            <person name="Trindade M."/>
        </authorList>
    </citation>
    <scope>NUCLEOTIDE SEQUENCE [LARGE SCALE GENOMIC DNA]</scope>
    <source>
        <strain evidence="1 2">XOM25</strain>
    </source>
</reference>
<name>A0AAE9ZAE4_9GAMM</name>
<accession>A0AAE9ZAE4</accession>
<dbReference type="KEGG" id="tvd:SG34_033735"/>
<reference evidence="1 2" key="1">
    <citation type="journal article" date="2015" name="Genome Announc.">
        <title>Draft Genome Sequences of Marine Isolates of Thalassomonas viridans and Thalassomonas actiniarum.</title>
        <authorList>
            <person name="Olonade I."/>
            <person name="van Zyl L.J."/>
            <person name="Trindade M."/>
        </authorList>
    </citation>
    <scope>NUCLEOTIDE SEQUENCE [LARGE SCALE GENOMIC DNA]</scope>
    <source>
        <strain evidence="1 2">XOM25</strain>
    </source>
</reference>
<evidence type="ECO:0000313" key="2">
    <source>
        <dbReference type="Proteomes" id="UP000032352"/>
    </source>
</evidence>
<dbReference type="Proteomes" id="UP000032352">
    <property type="component" value="Chromosome pTvir"/>
</dbReference>
<dbReference type="EMBL" id="CP059734">
    <property type="protein sequence ID" value="WDE08855.1"/>
    <property type="molecule type" value="Genomic_DNA"/>
</dbReference>
<gene>
    <name evidence="1" type="ORF">SG34_033735</name>
</gene>
<dbReference type="RefSeq" id="WP_161798035.1">
    <property type="nucleotide sequence ID" value="NZ_CP059734.1"/>
</dbReference>
<proteinExistence type="predicted"/>
<evidence type="ECO:0000313" key="1">
    <source>
        <dbReference type="EMBL" id="WDE08855.1"/>
    </source>
</evidence>
<keyword evidence="2" id="KW-1185">Reference proteome</keyword>